<dbReference type="GO" id="GO:0003677">
    <property type="term" value="F:DNA binding"/>
    <property type="evidence" value="ECO:0007669"/>
    <property type="project" value="UniProtKB-UniRule"/>
</dbReference>
<dbReference type="InterPro" id="IPR050624">
    <property type="entry name" value="HTH-type_Tx_Regulator"/>
</dbReference>
<proteinExistence type="predicted"/>
<dbReference type="PANTHER" id="PTHR43479:SF11">
    <property type="entry name" value="ACREF_ENVCD OPERON REPRESSOR-RELATED"/>
    <property type="match status" value="1"/>
</dbReference>
<feature type="domain" description="HTH tetR-type" evidence="3">
    <location>
        <begin position="10"/>
        <end position="70"/>
    </location>
</feature>
<evidence type="ECO:0000313" key="4">
    <source>
        <dbReference type="EMBL" id="MCC2231572.1"/>
    </source>
</evidence>
<dbReference type="InterPro" id="IPR001647">
    <property type="entry name" value="HTH_TetR"/>
</dbReference>
<dbReference type="SUPFAM" id="SSF46689">
    <property type="entry name" value="Homeodomain-like"/>
    <property type="match status" value="1"/>
</dbReference>
<dbReference type="AlphaFoldDB" id="A0AAE3EAU8"/>
<dbReference type="Gene3D" id="1.10.357.10">
    <property type="entry name" value="Tetracycline Repressor, domain 2"/>
    <property type="match status" value="1"/>
</dbReference>
<gene>
    <name evidence="4" type="ORF">LKD81_11265</name>
</gene>
<dbReference type="EMBL" id="JAJEQR010000032">
    <property type="protein sequence ID" value="MCC2231572.1"/>
    <property type="molecule type" value="Genomic_DNA"/>
</dbReference>
<evidence type="ECO:0000256" key="2">
    <source>
        <dbReference type="PROSITE-ProRule" id="PRU00335"/>
    </source>
</evidence>
<comment type="caution">
    <text evidence="4">The sequence shown here is derived from an EMBL/GenBank/DDBJ whole genome shotgun (WGS) entry which is preliminary data.</text>
</comment>
<dbReference type="Pfam" id="PF17929">
    <property type="entry name" value="TetR_C_34"/>
    <property type="match status" value="1"/>
</dbReference>
<accession>A0AAE3EAU8</accession>
<dbReference type="InterPro" id="IPR009057">
    <property type="entry name" value="Homeodomain-like_sf"/>
</dbReference>
<dbReference type="InterPro" id="IPR041483">
    <property type="entry name" value="TetR_C_34"/>
</dbReference>
<evidence type="ECO:0000256" key="1">
    <source>
        <dbReference type="ARBA" id="ARBA00023125"/>
    </source>
</evidence>
<organism evidence="4 5">
    <name type="scientific">Hominifimenecus microfluidus</name>
    <dbReference type="NCBI Taxonomy" id="2885348"/>
    <lineage>
        <taxon>Bacteria</taxon>
        <taxon>Bacillati</taxon>
        <taxon>Bacillota</taxon>
        <taxon>Clostridia</taxon>
        <taxon>Lachnospirales</taxon>
        <taxon>Lachnospiraceae</taxon>
        <taxon>Hominifimenecus</taxon>
    </lineage>
</organism>
<dbReference type="PANTHER" id="PTHR43479">
    <property type="entry name" value="ACREF/ENVCD OPERON REPRESSOR-RELATED"/>
    <property type="match status" value="1"/>
</dbReference>
<evidence type="ECO:0000313" key="5">
    <source>
        <dbReference type="Proteomes" id="UP001198182"/>
    </source>
</evidence>
<dbReference type="Proteomes" id="UP001198182">
    <property type="component" value="Unassembled WGS sequence"/>
</dbReference>
<evidence type="ECO:0000259" key="3">
    <source>
        <dbReference type="PROSITE" id="PS50977"/>
    </source>
</evidence>
<sequence>MPKCSEAMVNARREEIIRACAQLYETMSFKEITIKDIGAITSFTRTSIYNYFQTKEEIFMALFQKEYELWSADLEKLCTENETMTPDGFAEAMARILEKRELLLRMLGMNLCDMENSSRIENLVDFKKAYGRALTAVRNCLEKFFPQMSVHETQDFLYAFFPFLFGVYPYVHVTKQQKRAMELADTDFVFLSIYEIVNGCVRKLLGVKI</sequence>
<protein>
    <submittedName>
        <fullName evidence="4">TetR/AcrR family transcriptional regulator</fullName>
    </submittedName>
</protein>
<reference evidence="4" key="1">
    <citation type="submission" date="2021-10" db="EMBL/GenBank/DDBJ databases">
        <title>Anaerobic single-cell dispensing facilitates the cultivation of human gut bacteria.</title>
        <authorList>
            <person name="Afrizal A."/>
        </authorList>
    </citation>
    <scope>NUCLEOTIDE SEQUENCE</scope>
    <source>
        <strain evidence="4">CLA-AA-H215</strain>
    </source>
</reference>
<keyword evidence="1 2" id="KW-0238">DNA-binding</keyword>
<keyword evidence="5" id="KW-1185">Reference proteome</keyword>
<name>A0AAE3EAU8_9FIRM</name>
<dbReference type="RefSeq" id="WP_308454093.1">
    <property type="nucleotide sequence ID" value="NZ_JAJEQR010000032.1"/>
</dbReference>
<dbReference type="PROSITE" id="PS50977">
    <property type="entry name" value="HTH_TETR_2"/>
    <property type="match status" value="1"/>
</dbReference>
<feature type="DNA-binding region" description="H-T-H motif" evidence="2">
    <location>
        <begin position="33"/>
        <end position="52"/>
    </location>
</feature>